<dbReference type="EMBL" id="JBEPMK010000002">
    <property type="protein sequence ID" value="MET3644130.1"/>
    <property type="molecule type" value="Genomic_DNA"/>
</dbReference>
<dbReference type="Proteomes" id="UP001549055">
    <property type="component" value="Unassembled WGS sequence"/>
</dbReference>
<dbReference type="Gene3D" id="3.10.590.10">
    <property type="entry name" value="ph1033 like domains"/>
    <property type="match status" value="1"/>
</dbReference>
<keyword evidence="4" id="KW-1185">Reference proteome</keyword>
<dbReference type="InterPro" id="IPR022996">
    <property type="entry name" value="UPF0310"/>
</dbReference>
<protein>
    <recommendedName>
        <fullName evidence="1">UPF0310 protein ABID27_000752</fullName>
    </recommendedName>
</protein>
<evidence type="ECO:0000313" key="4">
    <source>
        <dbReference type="Proteomes" id="UP001549055"/>
    </source>
</evidence>
<dbReference type="SUPFAM" id="SSF88697">
    <property type="entry name" value="PUA domain-like"/>
    <property type="match status" value="1"/>
</dbReference>
<comment type="caution">
    <text evidence="3">The sequence shown here is derived from an EMBL/GenBank/DDBJ whole genome shotgun (WGS) entry which is preliminary data.</text>
</comment>
<feature type="domain" description="EVE" evidence="2">
    <location>
        <begin position="4"/>
        <end position="130"/>
    </location>
</feature>
<sequence length="139" mass="16283">MFINYWIGVVSKEHVDLAVKDGFSQVGHGKKASLSRMKKGDYLIYYSPKLSMQTKEAYQAFTALGQLTDDTVYQVNMNESFHPFRKDMDYLPIVRECPIDYARQHPEWKQYASQLHYGLFPVSREFFNYIGKYMIGRDG</sequence>
<evidence type="ECO:0000313" key="3">
    <source>
        <dbReference type="EMBL" id="MET3644130.1"/>
    </source>
</evidence>
<name>A0ABV2JJL8_9STRE</name>
<dbReference type="HAMAP" id="MF_00771">
    <property type="entry name" value="UPF0310"/>
    <property type="match status" value="1"/>
</dbReference>
<comment type="similarity">
    <text evidence="1">Belongs to the UPF0310 family.</text>
</comment>
<accession>A0ABV2JJL8</accession>
<reference evidence="3 4" key="1">
    <citation type="submission" date="2024-06" db="EMBL/GenBank/DDBJ databases">
        <title>Genomic Encyclopedia of Type Strains, Phase IV (KMG-IV): sequencing the most valuable type-strain genomes for metagenomic binning, comparative biology and taxonomic classification.</title>
        <authorList>
            <person name="Goeker M."/>
        </authorList>
    </citation>
    <scope>NUCLEOTIDE SEQUENCE [LARGE SCALE GENOMIC DNA]</scope>
    <source>
        <strain evidence="3 4">DSM 15349</strain>
    </source>
</reference>
<evidence type="ECO:0000256" key="1">
    <source>
        <dbReference type="HAMAP-Rule" id="MF_00771"/>
    </source>
</evidence>
<dbReference type="RefSeq" id="WP_354280351.1">
    <property type="nucleotide sequence ID" value="NZ_JBEPMK010000002.1"/>
</dbReference>
<organism evidence="3 4">
    <name type="scientific">Streptococcus gallinaceus</name>
    <dbReference type="NCBI Taxonomy" id="165758"/>
    <lineage>
        <taxon>Bacteria</taxon>
        <taxon>Bacillati</taxon>
        <taxon>Bacillota</taxon>
        <taxon>Bacilli</taxon>
        <taxon>Lactobacillales</taxon>
        <taxon>Streptococcaceae</taxon>
        <taxon>Streptococcus</taxon>
    </lineage>
</organism>
<dbReference type="InterPro" id="IPR015947">
    <property type="entry name" value="PUA-like_sf"/>
</dbReference>
<evidence type="ECO:0000259" key="2">
    <source>
        <dbReference type="Pfam" id="PF01878"/>
    </source>
</evidence>
<dbReference type="CDD" id="cd21132">
    <property type="entry name" value="EVE-like"/>
    <property type="match status" value="1"/>
</dbReference>
<dbReference type="InterPro" id="IPR002740">
    <property type="entry name" value="EVE_domain"/>
</dbReference>
<dbReference type="Pfam" id="PF01878">
    <property type="entry name" value="EVE"/>
    <property type="match status" value="1"/>
</dbReference>
<proteinExistence type="inferred from homology"/>
<gene>
    <name evidence="3" type="ORF">ABID27_000752</name>
</gene>